<accession>A0A9E5MPB0</accession>
<name>A0A9E5MPB0_9GAMM</name>
<dbReference type="AlphaFoldDB" id="A0A9E5MPB0"/>
<sequence length="213" mass="24332">MFNKLVLTFSVLFLLSGCENTYYSAMEQVGLHKRDILVDRIEDVRDAQVEVKDQFSSALERFTHELNFDGGELAKAYEVVNGEYEESQQRADELKDRISGVERVAEALFEEWDEELDQYTNSALRRQSAAKLKETRVNYGRMLSAMKTAESKMDPVLDTLRDQSLYLKHNLNARAVASLKNEFGSLKRDINILIRDVETSIAAADSFMVTLTD</sequence>
<evidence type="ECO:0000313" key="3">
    <source>
        <dbReference type="Proteomes" id="UP000787472"/>
    </source>
</evidence>
<organism evidence="2 3">
    <name type="scientific">Pseudomaricurvus hydrocarbonicus</name>
    <dbReference type="NCBI Taxonomy" id="1470433"/>
    <lineage>
        <taxon>Bacteria</taxon>
        <taxon>Pseudomonadati</taxon>
        <taxon>Pseudomonadota</taxon>
        <taxon>Gammaproteobacteria</taxon>
        <taxon>Cellvibrionales</taxon>
        <taxon>Cellvibrionaceae</taxon>
        <taxon>Pseudomaricurvus</taxon>
    </lineage>
</organism>
<evidence type="ECO:0000313" key="2">
    <source>
        <dbReference type="EMBL" id="NHO67989.1"/>
    </source>
</evidence>
<dbReference type="Pfam" id="PF11172">
    <property type="entry name" value="DUF2959"/>
    <property type="match status" value="1"/>
</dbReference>
<dbReference type="EMBL" id="JAAONZ010000022">
    <property type="protein sequence ID" value="NHO67989.1"/>
    <property type="molecule type" value="Genomic_DNA"/>
</dbReference>
<keyword evidence="3" id="KW-1185">Reference proteome</keyword>
<dbReference type="Proteomes" id="UP000787472">
    <property type="component" value="Unassembled WGS sequence"/>
</dbReference>
<proteinExistence type="predicted"/>
<protein>
    <submittedName>
        <fullName evidence="2">DUF2959 domain-containing protein</fullName>
    </submittedName>
</protein>
<comment type="caution">
    <text evidence="2">The sequence shown here is derived from an EMBL/GenBank/DDBJ whole genome shotgun (WGS) entry which is preliminary data.</text>
</comment>
<dbReference type="PROSITE" id="PS51257">
    <property type="entry name" value="PROKAR_LIPOPROTEIN"/>
    <property type="match status" value="1"/>
</dbReference>
<reference evidence="2" key="1">
    <citation type="submission" date="2020-03" db="EMBL/GenBank/DDBJ databases">
        <authorList>
            <person name="Guo F."/>
        </authorList>
    </citation>
    <scope>NUCLEOTIDE SEQUENCE</scope>
    <source>
        <strain evidence="2">JCM 30134</strain>
    </source>
</reference>
<feature type="coiled-coil region" evidence="1">
    <location>
        <begin position="77"/>
        <end position="111"/>
    </location>
</feature>
<keyword evidence="1" id="KW-0175">Coiled coil</keyword>
<gene>
    <name evidence="2" type="ORF">G8770_20775</name>
</gene>
<dbReference type="InterPro" id="IPR021342">
    <property type="entry name" value="DUF2959"/>
</dbReference>
<dbReference type="RefSeq" id="WP_167191560.1">
    <property type="nucleotide sequence ID" value="NZ_JAAONZ010000022.1"/>
</dbReference>
<evidence type="ECO:0000256" key="1">
    <source>
        <dbReference type="SAM" id="Coils"/>
    </source>
</evidence>